<dbReference type="AlphaFoldDB" id="C6Y180"/>
<organism evidence="1 2">
    <name type="scientific">Pedobacter heparinus (strain ATCC 13125 / DSM 2366 / CIP 104194 / JCM 7457 / NBRC 12017 / NCIMB 9290 / NRRL B-14731 / HIM 762-3)</name>
    <dbReference type="NCBI Taxonomy" id="485917"/>
    <lineage>
        <taxon>Bacteria</taxon>
        <taxon>Pseudomonadati</taxon>
        <taxon>Bacteroidota</taxon>
        <taxon>Sphingobacteriia</taxon>
        <taxon>Sphingobacteriales</taxon>
        <taxon>Sphingobacteriaceae</taxon>
        <taxon>Pedobacter</taxon>
    </lineage>
</organism>
<dbReference type="Proteomes" id="UP000000852">
    <property type="component" value="Chromosome"/>
</dbReference>
<dbReference type="eggNOG" id="ENOG5033R1Q">
    <property type="taxonomic scope" value="Bacteria"/>
</dbReference>
<evidence type="ECO:0000313" key="1">
    <source>
        <dbReference type="EMBL" id="ACU05007.1"/>
    </source>
</evidence>
<sequence>MKSKNILIGCLVTVAIGLTSCKKDSENIFNMFTDVSVTYNALSPLSVTDYKLVNDGDMINIDYTITSANEDMYSITFERSVGSSSTQTRTTTAITDEGQRRQISGQFSLKMQRDGKTSFRVYPLNKLGYFMGDGGKTITVEVSPSYIHTVNRRVYFPDTATRVAPSFYSIKRSESFSYSNGQANAADIDFGLYRRMNVNPTTGAITYTYNIYALDANPNPLTVYDVSTWVKRPTKFSAPVTGGTNIYRNTIGSSSIIEEEAKKRTINLTQTTTNFVAGSIVFFLTPEGKYGVLHINSITKDLDGKPYIDISIKTQR</sequence>
<proteinExistence type="predicted"/>
<evidence type="ECO:0000313" key="2">
    <source>
        <dbReference type="Proteomes" id="UP000000852"/>
    </source>
</evidence>
<protein>
    <submittedName>
        <fullName evidence="1">Uncharacterized protein</fullName>
    </submittedName>
</protein>
<reference evidence="1 2" key="1">
    <citation type="journal article" date="2009" name="Stand. Genomic Sci.">
        <title>Complete genome sequence of Pedobacter heparinus type strain (HIM 762-3).</title>
        <authorList>
            <person name="Han C."/>
            <person name="Spring S."/>
            <person name="Lapidus A."/>
            <person name="Del Rio T.G."/>
            <person name="Tice H."/>
            <person name="Copeland A."/>
            <person name="Cheng J.F."/>
            <person name="Lucas S."/>
            <person name="Chen F."/>
            <person name="Nolan M."/>
            <person name="Bruce D."/>
            <person name="Goodwin L."/>
            <person name="Pitluck S."/>
            <person name="Ivanova N."/>
            <person name="Mavromatis K."/>
            <person name="Mikhailova N."/>
            <person name="Pati A."/>
            <person name="Chen A."/>
            <person name="Palaniappan K."/>
            <person name="Land M."/>
            <person name="Hauser L."/>
            <person name="Chang Y.J."/>
            <person name="Jeffries C.C."/>
            <person name="Saunders E."/>
            <person name="Chertkov O."/>
            <person name="Brettin T."/>
            <person name="Goker M."/>
            <person name="Rohde M."/>
            <person name="Bristow J."/>
            <person name="Eisen J.A."/>
            <person name="Markowitz V."/>
            <person name="Hugenholtz P."/>
            <person name="Kyrpides N.C."/>
            <person name="Klenk H.P."/>
            <person name="Detter J.C."/>
        </authorList>
    </citation>
    <scope>NUCLEOTIDE SEQUENCE [LARGE SCALE GENOMIC DNA]</scope>
    <source>
        <strain evidence="2">ATCC 13125 / DSM 2366 / CIP 104194 / JCM 7457 / NBRC 12017 / NCIMB 9290 / NRRL B-14731 / HIM 762-3</strain>
    </source>
</reference>
<dbReference type="HOGENOM" id="CLU_879556_0_0_10"/>
<dbReference type="EMBL" id="CP001681">
    <property type="protein sequence ID" value="ACU05007.1"/>
    <property type="molecule type" value="Genomic_DNA"/>
</dbReference>
<gene>
    <name evidence="1" type="ordered locus">Phep_2808</name>
</gene>
<dbReference type="PROSITE" id="PS51257">
    <property type="entry name" value="PROKAR_LIPOPROTEIN"/>
    <property type="match status" value="1"/>
</dbReference>
<dbReference type="RefSeq" id="WP_015808618.1">
    <property type="nucleotide sequence ID" value="NC_013061.1"/>
</dbReference>
<accession>C6Y180</accession>
<name>C6Y180_PEDHD</name>
<dbReference type="KEGG" id="phe:Phep_2808"/>
<dbReference type="STRING" id="485917.Phep_2808"/>
<dbReference type="OrthoDB" id="641332at2"/>
<keyword evidence="2" id="KW-1185">Reference proteome</keyword>